<dbReference type="RefSeq" id="WP_017900604.1">
    <property type="nucleotide sequence ID" value="NZ_CABMMU010000033.1"/>
</dbReference>
<evidence type="ECO:0000313" key="9">
    <source>
        <dbReference type="Proteomes" id="UP000240892"/>
    </source>
</evidence>
<dbReference type="AlphaFoldDB" id="A0A2T2XVR1"/>
<dbReference type="SUPFAM" id="SSF55729">
    <property type="entry name" value="Acyl-CoA N-acyltransferases (Nat)"/>
    <property type="match status" value="1"/>
</dbReference>
<proteinExistence type="inferred from homology"/>
<evidence type="ECO:0000256" key="1">
    <source>
        <dbReference type="ARBA" id="ARBA00009342"/>
    </source>
</evidence>
<dbReference type="Pfam" id="PF13673">
    <property type="entry name" value="Acetyltransf_10"/>
    <property type="match status" value="1"/>
</dbReference>
<dbReference type="InterPro" id="IPR000182">
    <property type="entry name" value="GNAT_dom"/>
</dbReference>
<dbReference type="PANTHER" id="PTHR36449:SF1">
    <property type="entry name" value="ACETYLTRANSFERASE"/>
    <property type="match status" value="1"/>
</dbReference>
<evidence type="ECO:0000256" key="3">
    <source>
        <dbReference type="ARBA" id="ARBA00022649"/>
    </source>
</evidence>
<organism evidence="8 9">
    <name type="scientific">Kluyvera genomosp. 2</name>
    <dbReference type="NCBI Taxonomy" id="2774054"/>
    <lineage>
        <taxon>Bacteria</taxon>
        <taxon>Pseudomonadati</taxon>
        <taxon>Pseudomonadota</taxon>
        <taxon>Gammaproteobacteria</taxon>
        <taxon>Enterobacterales</taxon>
        <taxon>Enterobacteriaceae</taxon>
        <taxon>Kluyvera</taxon>
    </lineage>
</organism>
<dbReference type="InterPro" id="IPR016181">
    <property type="entry name" value="Acyl_CoA_acyltransferase"/>
</dbReference>
<dbReference type="PANTHER" id="PTHR36449">
    <property type="entry name" value="ACETYLTRANSFERASE-RELATED"/>
    <property type="match status" value="1"/>
</dbReference>
<dbReference type="CDD" id="cd04301">
    <property type="entry name" value="NAT_SF"/>
    <property type="match status" value="1"/>
</dbReference>
<dbReference type="GO" id="GO:0016747">
    <property type="term" value="F:acyltransferase activity, transferring groups other than amino-acyl groups"/>
    <property type="evidence" value="ECO:0007669"/>
    <property type="project" value="InterPro"/>
</dbReference>
<dbReference type="Gene3D" id="3.40.630.30">
    <property type="match status" value="1"/>
</dbReference>
<dbReference type="Proteomes" id="UP000240892">
    <property type="component" value="Unassembled WGS sequence"/>
</dbReference>
<name>A0A2T2XVR1_9ENTR</name>
<evidence type="ECO:0000256" key="5">
    <source>
        <dbReference type="ARBA" id="ARBA00023315"/>
    </source>
</evidence>
<gene>
    <name evidence="8" type="ORF">C8256_23400</name>
</gene>
<evidence type="ECO:0000313" key="8">
    <source>
        <dbReference type="EMBL" id="PSR44393.1"/>
    </source>
</evidence>
<comment type="catalytic activity">
    <reaction evidence="6">
        <text>glycyl-tRNA(Gly) + acetyl-CoA = N-acetylglycyl-tRNA(Gly) + CoA + H(+)</text>
        <dbReference type="Rhea" id="RHEA:81867"/>
        <dbReference type="Rhea" id="RHEA-COMP:9683"/>
        <dbReference type="Rhea" id="RHEA-COMP:19766"/>
        <dbReference type="ChEBI" id="CHEBI:15378"/>
        <dbReference type="ChEBI" id="CHEBI:57287"/>
        <dbReference type="ChEBI" id="CHEBI:57288"/>
        <dbReference type="ChEBI" id="CHEBI:78522"/>
        <dbReference type="ChEBI" id="CHEBI:232036"/>
    </reaction>
</comment>
<evidence type="ECO:0000256" key="2">
    <source>
        <dbReference type="ARBA" id="ARBA00022491"/>
    </source>
</evidence>
<keyword evidence="3" id="KW-1277">Toxin-antitoxin system</keyword>
<evidence type="ECO:0000256" key="4">
    <source>
        <dbReference type="ARBA" id="ARBA00022679"/>
    </source>
</evidence>
<keyword evidence="4 8" id="KW-0808">Transferase</keyword>
<keyword evidence="9" id="KW-1185">Reference proteome</keyword>
<sequence>MSEITNEQFRVIKADSDVEITGIKQFDCGEKVLNGYLQQLKRQCGRDNIHGLLLLKGDKVVGFVTASLYQLGRDEVPDGTFPYSVPPVFAVMKIPMIAIDKQYQRQGWGEELLRAILDYCVESAAFVKGIKGVYLDAKVGARAFYESFDFEATREEVSANDTIPMFISMDTLREAKELEKSA</sequence>
<comment type="caution">
    <text evidence="8">The sequence shown here is derived from an EMBL/GenBank/DDBJ whole genome shotgun (WGS) entry which is preliminary data.</text>
</comment>
<dbReference type="EMBL" id="PYHO01000033">
    <property type="protein sequence ID" value="PSR44393.1"/>
    <property type="molecule type" value="Genomic_DNA"/>
</dbReference>
<evidence type="ECO:0000256" key="6">
    <source>
        <dbReference type="ARBA" id="ARBA00049880"/>
    </source>
</evidence>
<keyword evidence="2" id="KW-0678">Repressor</keyword>
<protein>
    <submittedName>
        <fullName evidence="8">GNAT family N-acetyltransferase</fullName>
    </submittedName>
</protein>
<feature type="domain" description="N-acetyltransferase" evidence="7">
    <location>
        <begin position="7"/>
        <end position="170"/>
    </location>
</feature>
<evidence type="ECO:0000259" key="7">
    <source>
        <dbReference type="PROSITE" id="PS51186"/>
    </source>
</evidence>
<accession>A0A2T2XVR1</accession>
<reference evidence="8 9" key="1">
    <citation type="submission" date="2018-03" db="EMBL/GenBank/DDBJ databases">
        <title>First report of an OXA-48+CTX-M-M-producing Kluyvera ascorbata clone recovered from patients admitted in a University Hospital in Madrid, Spain.</title>
        <authorList>
            <person name="Hernandez-Garcia M."/>
            <person name="Leon-Sampedro R."/>
            <person name="Perez-Viso B."/>
            <person name="Morosini M.I."/>
            <person name="Lopez-Fresnena N."/>
            <person name="Coque T.M."/>
            <person name="Bonten M."/>
            <person name="Malhotra-Kumar S."/>
            <person name="Ruiz-Garbajosa P."/>
            <person name="Canton R."/>
        </authorList>
    </citation>
    <scope>NUCLEOTIDE SEQUENCE [LARGE SCALE GENOMIC DNA]</scope>
    <source>
        <strain evidence="8 9">KA2</strain>
    </source>
</reference>
<comment type="similarity">
    <text evidence="1">Belongs to the acetyltransferase family. GNAT subfamily.</text>
</comment>
<dbReference type="PROSITE" id="PS51186">
    <property type="entry name" value="GNAT"/>
    <property type="match status" value="1"/>
</dbReference>
<keyword evidence="5" id="KW-0012">Acyltransferase</keyword>